<proteinExistence type="predicted"/>
<protein>
    <submittedName>
        <fullName evidence="1">Uncharacterized protein</fullName>
    </submittedName>
</protein>
<accession>A0ACB9M5N9</accession>
<organism evidence="1 2">
    <name type="scientific">Melastoma candidum</name>
    <dbReference type="NCBI Taxonomy" id="119954"/>
    <lineage>
        <taxon>Eukaryota</taxon>
        <taxon>Viridiplantae</taxon>
        <taxon>Streptophyta</taxon>
        <taxon>Embryophyta</taxon>
        <taxon>Tracheophyta</taxon>
        <taxon>Spermatophyta</taxon>
        <taxon>Magnoliopsida</taxon>
        <taxon>eudicotyledons</taxon>
        <taxon>Gunneridae</taxon>
        <taxon>Pentapetalae</taxon>
        <taxon>rosids</taxon>
        <taxon>malvids</taxon>
        <taxon>Myrtales</taxon>
        <taxon>Melastomataceae</taxon>
        <taxon>Melastomatoideae</taxon>
        <taxon>Melastomateae</taxon>
        <taxon>Melastoma</taxon>
    </lineage>
</organism>
<gene>
    <name evidence="1" type="ORF">MLD38_032698</name>
</gene>
<comment type="caution">
    <text evidence="1">The sequence shown here is derived from an EMBL/GenBank/DDBJ whole genome shotgun (WGS) entry which is preliminary data.</text>
</comment>
<reference evidence="2" key="1">
    <citation type="journal article" date="2023" name="Front. Plant Sci.">
        <title>Chromosomal-level genome assembly of Melastoma candidum provides insights into trichome evolution.</title>
        <authorList>
            <person name="Zhong Y."/>
            <person name="Wu W."/>
            <person name="Sun C."/>
            <person name="Zou P."/>
            <person name="Liu Y."/>
            <person name="Dai S."/>
            <person name="Zhou R."/>
        </authorList>
    </citation>
    <scope>NUCLEOTIDE SEQUENCE [LARGE SCALE GENOMIC DNA]</scope>
</reference>
<name>A0ACB9M5N9_9MYRT</name>
<dbReference type="Proteomes" id="UP001057402">
    <property type="component" value="Chromosome 10"/>
</dbReference>
<sequence>MDGRRHSVDIPISKTLVALRRVRSLKDPSTNSLSKFSTLLDNGNWETNSTNGISLRFTPGCREGCDVDSGLPELLVKEENCCSSVGPGKSKLGNMEFEHPVRDTYHYRDIKSNNANHTEVKLQNHEEMEKICGQVNCHEPDEEGLDLARVMPYAGHMEDVGSCSDMTGGSSLAENAKYMAPVWISPHQNQSRLTGAAQDFASRVSSPKTLEINDFMRGSSHSTSFRLSGDVTPAEIDHYSHGYRAGCCWSSRTPKFKASSPFSDTEDRQLLPINNYRSNNYIQRESSRHVNLDSSPHREAYKSLSQRFAPKSFSDLVGQDLVARSLLGCISTGRISPVYLFHGPRGTGKTSAARIFAAALNCLMLTDHGPCGMCRECSMFFYGRSRDIKEVDSVRINHADKIRSLLKNAAEPPASSRFKVFVFDECQLLQAETWTTIINNLNNISRHAVFMMITAELDKLPKIAVSRSHRYHFPKIEDADIAGRLVDICVEEGIIFDRAALEFVAAKSGGSLRDAEMMLDQLTLLGQRITITLVYELMGIVSDDELLDLLDGALSSDTSSTVIRARELMRSRIDPMQLISQLANLIMNILSGECRELTSESKTKLFRMHDSESDLTKLSQALKILSETEKQLRVSKNQTTWLTVALLQLSSASCSSPDARGAEFHLKNLEKDGCNRPSTDESKSHIIPCSCNCSGHCGIGAPIVCRHTLDNLWQRATELCHSKSFKNFLRKQGKLSSILLNEGIVVAELNFSHPSDVSKAEKSWKTIASSLQSVLGRNVEIRINPSNQNHFEVKKRSFNLLGCSRRMQGGTLSTTERGSDSGLSDFYFEGQMHVERPNLVCASDSHHQMFNVSRNGAFSTLRNSDGNMLSMRTEMSQSPLSNCQEPVHGASFVHPYGEFDPRIPDGIPAKSSELHSNCFPRVLRRFSGHLGSPKTSSGDQLGKDNHSLPIDRKVSSNGQAETYVSCGSDTCNNGPRDEDEMRDGSEVLCWRTPTLPLRKKVWEGRQGRQRSHLVEWVLPCASASAGAK</sequence>
<dbReference type="EMBL" id="CM042889">
    <property type="protein sequence ID" value="KAI4319050.1"/>
    <property type="molecule type" value="Genomic_DNA"/>
</dbReference>
<keyword evidence="2" id="KW-1185">Reference proteome</keyword>
<evidence type="ECO:0000313" key="1">
    <source>
        <dbReference type="EMBL" id="KAI4319050.1"/>
    </source>
</evidence>
<evidence type="ECO:0000313" key="2">
    <source>
        <dbReference type="Proteomes" id="UP001057402"/>
    </source>
</evidence>